<comment type="catalytic activity">
    <reaction evidence="4">
        <text>DNA(n) + a 2'-deoxyribonucleoside 5'-triphosphate = DNA(n+1) + diphosphate</text>
        <dbReference type="Rhea" id="RHEA:22508"/>
        <dbReference type="Rhea" id="RHEA-COMP:17339"/>
        <dbReference type="Rhea" id="RHEA-COMP:17340"/>
        <dbReference type="ChEBI" id="CHEBI:33019"/>
        <dbReference type="ChEBI" id="CHEBI:61560"/>
        <dbReference type="ChEBI" id="CHEBI:173112"/>
        <dbReference type="EC" id="2.7.7.7"/>
    </reaction>
</comment>
<dbReference type="InterPro" id="IPR043502">
    <property type="entry name" value="DNA/RNA_pol_sf"/>
</dbReference>
<dbReference type="InterPro" id="IPR012337">
    <property type="entry name" value="RNaseH-like_sf"/>
</dbReference>
<dbReference type="SUPFAM" id="SSF56672">
    <property type="entry name" value="DNA/RNA polymerases"/>
    <property type="match status" value="1"/>
</dbReference>
<feature type="region of interest" description="Disordered" evidence="5">
    <location>
        <begin position="299"/>
        <end position="341"/>
    </location>
</feature>
<evidence type="ECO:0000256" key="3">
    <source>
        <dbReference type="ARBA" id="ARBA00022705"/>
    </source>
</evidence>
<dbReference type="InterPro" id="IPR001098">
    <property type="entry name" value="DNA-dir_DNA_pol_A_palm_dom"/>
</dbReference>
<dbReference type="PANTHER" id="PTHR10133">
    <property type="entry name" value="DNA POLYMERASE I"/>
    <property type="match status" value="1"/>
</dbReference>
<feature type="compositionally biased region" description="Basic and acidic residues" evidence="5">
    <location>
        <begin position="302"/>
        <end position="313"/>
    </location>
</feature>
<dbReference type="GO" id="GO:0006261">
    <property type="term" value="P:DNA-templated DNA replication"/>
    <property type="evidence" value="ECO:0007669"/>
    <property type="project" value="InterPro"/>
</dbReference>
<dbReference type="RefSeq" id="WP_175012173.1">
    <property type="nucleotide sequence ID" value="NZ_CABVQN010000008.1"/>
</dbReference>
<dbReference type="SUPFAM" id="SSF53098">
    <property type="entry name" value="Ribonuclease H-like"/>
    <property type="match status" value="1"/>
</dbReference>
<dbReference type="AlphaFoldDB" id="A0A6P2WMP6"/>
<protein>
    <recommendedName>
        <fullName evidence="2">DNA-directed DNA polymerase</fullName>
        <ecNumber evidence="2">2.7.7.7</ecNumber>
    </recommendedName>
</protein>
<keyword evidence="3" id="KW-0235">DNA replication</keyword>
<sequence length="692" mass="76714">MTILHIDFETYSACELRDRGLHNYATDPTTGVHCMAFAFDDGDVQLWTPKDEWGLFDNATGFVDMHVQSGGLVYAHNAPFELAIWNNVMVKRYGWPPLKPEQVRCTMAMCYAMSLPGALANAAPALGIEQRKDQAGARVMMKLAKPRDVKPEGPIFWTPADAPVDFEKLYAYCRQDVEVERALHHRLMELSDYEQRVWQLDYRINERGVLVDIASIDKAIALVAAEQKRLNAEMLRVTGGVVGACTEVQLLVKWIRTQGVAIKGLAKADVLDALSGDLPPAVEAALRLRKEAAKSSTAKLTAMKDRASADGRVRGTKQYHGANTGRWAGRGMQTDNYPRPRRGIKPKHIEDIIVHLHDRDYVDLMYGPVLDALSDSLRGMIVAPADHDVLAADFSNIEGRVLAWLAGEEWKLQAFRDYDAGVGPDIYKLTYSTSFNVPIESVDDNDRQIGKVEELAFGFGGGVGAGQNMARVYGVNAPDETVDAWKRAWRAKHPMIADTWQNGVRVSGYWGDLEEAAIKATLTGGRAWTAGATGRQVMFKRAGSFLWCRLPSGRVLCYPYPEIRQVETPWGASKEALTYMTELDSTARKKAKVLDDPNAKGNWCRISTYGGSLAENVTQAVARDLLADALLRLEDAGFPVVMHIHDEAVVEIATQCDDATLACVEKLMVETPAWAKGLPVTAEGWRARRYRK</sequence>
<dbReference type="Gene3D" id="1.10.150.20">
    <property type="entry name" value="5' to 3' exonuclease, C-terminal subdomain"/>
    <property type="match status" value="1"/>
</dbReference>
<evidence type="ECO:0000256" key="1">
    <source>
        <dbReference type="ARBA" id="ARBA00011541"/>
    </source>
</evidence>
<evidence type="ECO:0000313" key="7">
    <source>
        <dbReference type="EMBL" id="VWC95516.1"/>
    </source>
</evidence>
<dbReference type="Proteomes" id="UP000494110">
    <property type="component" value="Unassembled WGS sequence"/>
</dbReference>
<evidence type="ECO:0000259" key="6">
    <source>
        <dbReference type="SMART" id="SM00482"/>
    </source>
</evidence>
<name>A0A6P2WMP6_BURL3</name>
<comment type="subunit">
    <text evidence="1">Single-chain monomer with multiple functions.</text>
</comment>
<evidence type="ECO:0000256" key="5">
    <source>
        <dbReference type="SAM" id="MobiDB-lite"/>
    </source>
</evidence>
<dbReference type="PANTHER" id="PTHR10133:SF27">
    <property type="entry name" value="DNA POLYMERASE NU"/>
    <property type="match status" value="1"/>
</dbReference>
<reference evidence="7 8" key="1">
    <citation type="submission" date="2019-09" db="EMBL/GenBank/DDBJ databases">
        <authorList>
            <person name="Depoorter E."/>
        </authorList>
    </citation>
    <scope>NUCLEOTIDE SEQUENCE [LARGE SCALE GENOMIC DNA]</scope>
    <source>
        <strain evidence="7">R-39750</strain>
    </source>
</reference>
<dbReference type="Pfam" id="PF00476">
    <property type="entry name" value="DNA_pol_A"/>
    <property type="match status" value="1"/>
</dbReference>
<dbReference type="GO" id="GO:0006302">
    <property type="term" value="P:double-strand break repair"/>
    <property type="evidence" value="ECO:0007669"/>
    <property type="project" value="TreeGrafter"/>
</dbReference>
<dbReference type="EC" id="2.7.7.7" evidence="2"/>
<dbReference type="SMART" id="SM00482">
    <property type="entry name" value="POLAc"/>
    <property type="match status" value="1"/>
</dbReference>
<dbReference type="InterPro" id="IPR002298">
    <property type="entry name" value="DNA_polymerase_A"/>
</dbReference>
<dbReference type="GO" id="GO:0003887">
    <property type="term" value="F:DNA-directed DNA polymerase activity"/>
    <property type="evidence" value="ECO:0007669"/>
    <property type="project" value="UniProtKB-EC"/>
</dbReference>
<evidence type="ECO:0000313" key="8">
    <source>
        <dbReference type="Proteomes" id="UP000494110"/>
    </source>
</evidence>
<feature type="domain" description="DNA-directed DNA polymerase family A palm" evidence="6">
    <location>
        <begin position="374"/>
        <end position="656"/>
    </location>
</feature>
<proteinExistence type="predicted"/>
<evidence type="ECO:0000256" key="4">
    <source>
        <dbReference type="ARBA" id="ARBA00049244"/>
    </source>
</evidence>
<dbReference type="GO" id="GO:0003677">
    <property type="term" value="F:DNA binding"/>
    <property type="evidence" value="ECO:0007669"/>
    <property type="project" value="InterPro"/>
</dbReference>
<gene>
    <name evidence="7" type="ORF">BLA39750_02194</name>
</gene>
<accession>A0A6P2WMP6</accession>
<dbReference type="EMBL" id="CABVQN010000008">
    <property type="protein sequence ID" value="VWC95516.1"/>
    <property type="molecule type" value="Genomic_DNA"/>
</dbReference>
<evidence type="ECO:0000256" key="2">
    <source>
        <dbReference type="ARBA" id="ARBA00012417"/>
    </source>
</evidence>
<organism evidence="7 8">
    <name type="scientific">Burkholderia lata (strain ATCC 17760 / DSM 23089 / LMG 22485 / NCIMB 9086 / R18194 / 383)</name>
    <dbReference type="NCBI Taxonomy" id="482957"/>
    <lineage>
        <taxon>Bacteria</taxon>
        <taxon>Pseudomonadati</taxon>
        <taxon>Pseudomonadota</taxon>
        <taxon>Betaproteobacteria</taxon>
        <taxon>Burkholderiales</taxon>
        <taxon>Burkholderiaceae</taxon>
        <taxon>Burkholderia</taxon>
        <taxon>Burkholderia cepacia complex</taxon>
    </lineage>
</organism>